<dbReference type="AlphaFoldDB" id="A0ABD3TSD5"/>
<evidence type="ECO:0000256" key="1">
    <source>
        <dbReference type="SAM" id="MobiDB-lite"/>
    </source>
</evidence>
<evidence type="ECO:0000313" key="3">
    <source>
        <dbReference type="EMBL" id="KAL3839333.1"/>
    </source>
</evidence>
<dbReference type="Proteomes" id="UP001634393">
    <property type="component" value="Unassembled WGS sequence"/>
</dbReference>
<dbReference type="PANTHER" id="PTHR33177:SF74">
    <property type="entry name" value="PROTEIN GL2-INTERACTING REPRESSOR 1"/>
    <property type="match status" value="1"/>
</dbReference>
<gene>
    <name evidence="3" type="ORF">ACJIZ3_023924</name>
</gene>
<dbReference type="InterPro" id="IPR055281">
    <property type="entry name" value="GIR1-2/SIED1"/>
</dbReference>
<dbReference type="InterPro" id="IPR056440">
    <property type="entry name" value="Zn-ribbon_GIR1"/>
</dbReference>
<feature type="compositionally biased region" description="Polar residues" evidence="1">
    <location>
        <begin position="20"/>
        <end position="39"/>
    </location>
</feature>
<dbReference type="PANTHER" id="PTHR33177">
    <property type="entry name" value="PUTATIVE-RELATED"/>
    <property type="match status" value="1"/>
</dbReference>
<feature type="region of interest" description="Disordered" evidence="1">
    <location>
        <begin position="1"/>
        <end position="39"/>
    </location>
</feature>
<dbReference type="Pfam" id="PF24747">
    <property type="entry name" value="Zn-ribbon_GIR1"/>
    <property type="match status" value="1"/>
</dbReference>
<feature type="domain" description="GIR1-like zinc ribbon" evidence="2">
    <location>
        <begin position="52"/>
        <end position="83"/>
    </location>
</feature>
<comment type="caution">
    <text evidence="3">The sequence shown here is derived from an EMBL/GenBank/DDBJ whole genome shotgun (WGS) entry which is preliminary data.</text>
</comment>
<keyword evidence="4" id="KW-1185">Reference proteome</keyword>
<dbReference type="EMBL" id="JBJXBP010000003">
    <property type="protein sequence ID" value="KAL3839333.1"/>
    <property type="molecule type" value="Genomic_DNA"/>
</dbReference>
<protein>
    <recommendedName>
        <fullName evidence="2">GIR1-like zinc ribbon domain-containing protein</fullName>
    </recommendedName>
</protein>
<proteinExistence type="predicted"/>
<evidence type="ECO:0000313" key="4">
    <source>
        <dbReference type="Proteomes" id="UP001634393"/>
    </source>
</evidence>
<accession>A0ABD3TSD5</accession>
<evidence type="ECO:0000259" key="2">
    <source>
        <dbReference type="Pfam" id="PF24747"/>
    </source>
</evidence>
<sequence>MNRRNGAKLNLSPPPRVNPLTVSPTRSLPVSPTSPASSCVSTEDELSPVAKMVLMGCKRCLMYVMVSDQNLRCPICKNTDLLDCSAYCKEYFAAQKAKKNQN</sequence>
<reference evidence="3 4" key="1">
    <citation type="submission" date="2024-12" db="EMBL/GenBank/DDBJ databases">
        <title>The unique morphological basis and parallel evolutionary history of personate flowers in Penstemon.</title>
        <authorList>
            <person name="Depatie T.H."/>
            <person name="Wessinger C.A."/>
        </authorList>
    </citation>
    <scope>NUCLEOTIDE SEQUENCE [LARGE SCALE GENOMIC DNA]</scope>
    <source>
        <strain evidence="3">WTNN_2</strain>
        <tissue evidence="3">Leaf</tissue>
    </source>
</reference>
<name>A0ABD3TSD5_9LAMI</name>
<organism evidence="3 4">
    <name type="scientific">Penstemon smallii</name>
    <dbReference type="NCBI Taxonomy" id="265156"/>
    <lineage>
        <taxon>Eukaryota</taxon>
        <taxon>Viridiplantae</taxon>
        <taxon>Streptophyta</taxon>
        <taxon>Embryophyta</taxon>
        <taxon>Tracheophyta</taxon>
        <taxon>Spermatophyta</taxon>
        <taxon>Magnoliopsida</taxon>
        <taxon>eudicotyledons</taxon>
        <taxon>Gunneridae</taxon>
        <taxon>Pentapetalae</taxon>
        <taxon>asterids</taxon>
        <taxon>lamiids</taxon>
        <taxon>Lamiales</taxon>
        <taxon>Plantaginaceae</taxon>
        <taxon>Cheloneae</taxon>
        <taxon>Penstemon</taxon>
    </lineage>
</organism>